<accession>A0A974C7M6</accession>
<dbReference type="EMBL" id="CM004480">
    <property type="protein sequence ID" value="OCT68066.1"/>
    <property type="molecule type" value="Genomic_DNA"/>
</dbReference>
<protein>
    <submittedName>
        <fullName evidence="2">Uncharacterized protein</fullName>
    </submittedName>
</protein>
<reference evidence="3" key="1">
    <citation type="journal article" date="2016" name="Nature">
        <title>Genome evolution in the allotetraploid frog Xenopus laevis.</title>
        <authorList>
            <person name="Session A.M."/>
            <person name="Uno Y."/>
            <person name="Kwon T."/>
            <person name="Chapman J.A."/>
            <person name="Toyoda A."/>
            <person name="Takahashi S."/>
            <person name="Fukui A."/>
            <person name="Hikosaka A."/>
            <person name="Suzuki A."/>
            <person name="Kondo M."/>
            <person name="van Heeringen S.J."/>
            <person name="Quigley I."/>
            <person name="Heinz S."/>
            <person name="Ogino H."/>
            <person name="Ochi H."/>
            <person name="Hellsten U."/>
            <person name="Lyons J.B."/>
            <person name="Simakov O."/>
            <person name="Putnam N."/>
            <person name="Stites J."/>
            <person name="Kuroki Y."/>
            <person name="Tanaka T."/>
            <person name="Michiue T."/>
            <person name="Watanabe M."/>
            <person name="Bogdanovic O."/>
            <person name="Lister R."/>
            <person name="Georgiou G."/>
            <person name="Paranjpe S.S."/>
            <person name="van Kruijsbergen I."/>
            <person name="Shu S."/>
            <person name="Carlson J."/>
            <person name="Kinoshita T."/>
            <person name="Ohta Y."/>
            <person name="Mawaribuchi S."/>
            <person name="Jenkins J."/>
            <person name="Grimwood J."/>
            <person name="Schmutz J."/>
            <person name="Mitros T."/>
            <person name="Mozaffari S.V."/>
            <person name="Suzuki Y."/>
            <person name="Haramoto Y."/>
            <person name="Yamamoto T.S."/>
            <person name="Takagi C."/>
            <person name="Heald R."/>
            <person name="Miller K."/>
            <person name="Haudenschild C."/>
            <person name="Kitzman J."/>
            <person name="Nakayama T."/>
            <person name="Izutsu Y."/>
            <person name="Robert J."/>
            <person name="Fortriede J."/>
            <person name="Burns K."/>
            <person name="Lotay V."/>
            <person name="Karimi K."/>
            <person name="Yasuoka Y."/>
            <person name="Dichmann D.S."/>
            <person name="Flajnik M.F."/>
            <person name="Houston D.W."/>
            <person name="Shendure J."/>
            <person name="DuPasquier L."/>
            <person name="Vize P.D."/>
            <person name="Zorn A.M."/>
            <person name="Ito M."/>
            <person name="Marcotte E.M."/>
            <person name="Wallingford J.B."/>
            <person name="Ito Y."/>
            <person name="Asashima M."/>
            <person name="Ueno N."/>
            <person name="Matsuda Y."/>
            <person name="Veenstra G.J."/>
            <person name="Fujiyama A."/>
            <person name="Harland R.M."/>
            <person name="Taira M."/>
            <person name="Rokhsar D.S."/>
        </authorList>
    </citation>
    <scope>NUCLEOTIDE SEQUENCE [LARGE SCALE GENOMIC DNA]</scope>
    <source>
        <strain evidence="3">J</strain>
    </source>
</reference>
<evidence type="ECO:0000256" key="1">
    <source>
        <dbReference type="SAM" id="MobiDB-lite"/>
    </source>
</evidence>
<evidence type="ECO:0000313" key="2">
    <source>
        <dbReference type="EMBL" id="OCT68066.1"/>
    </source>
</evidence>
<gene>
    <name evidence="2" type="ORF">XELAEV_18039362mg</name>
</gene>
<sequence length="147" mass="16385">MTGGHEHKKSSSSAGQSQGREHNLPLGSCIENPCWDDLETPGRLLLKHRGQPGDGQRVGYCCHVWDEPGLTAPLMEWHTVVPCLGMHFELTVRPCLCIQENDSNLLHWKYMEDTILLDLKMTVGCGGEEWPVFNTCNGFGAYTRGLC</sequence>
<dbReference type="Proteomes" id="UP000694892">
    <property type="component" value="Chromosome 8L"/>
</dbReference>
<feature type="region of interest" description="Disordered" evidence="1">
    <location>
        <begin position="1"/>
        <end position="22"/>
    </location>
</feature>
<evidence type="ECO:0000313" key="3">
    <source>
        <dbReference type="Proteomes" id="UP000694892"/>
    </source>
</evidence>
<name>A0A974C7M6_XENLA</name>
<proteinExistence type="predicted"/>
<feature type="compositionally biased region" description="Basic residues" evidence="1">
    <location>
        <begin position="1"/>
        <end position="10"/>
    </location>
</feature>
<dbReference type="AlphaFoldDB" id="A0A974C7M6"/>
<organism evidence="2 3">
    <name type="scientific">Xenopus laevis</name>
    <name type="common">African clawed frog</name>
    <dbReference type="NCBI Taxonomy" id="8355"/>
    <lineage>
        <taxon>Eukaryota</taxon>
        <taxon>Metazoa</taxon>
        <taxon>Chordata</taxon>
        <taxon>Craniata</taxon>
        <taxon>Vertebrata</taxon>
        <taxon>Euteleostomi</taxon>
        <taxon>Amphibia</taxon>
        <taxon>Batrachia</taxon>
        <taxon>Anura</taxon>
        <taxon>Pipoidea</taxon>
        <taxon>Pipidae</taxon>
        <taxon>Xenopodinae</taxon>
        <taxon>Xenopus</taxon>
        <taxon>Xenopus</taxon>
    </lineage>
</organism>